<dbReference type="EMBL" id="PNBA02000020">
    <property type="protein sequence ID" value="KAG6389310.1"/>
    <property type="molecule type" value="Genomic_DNA"/>
</dbReference>
<dbReference type="PANTHER" id="PTHR10826">
    <property type="entry name" value="COMPLEMENT COMPONENT 1"/>
    <property type="match status" value="1"/>
</dbReference>
<keyword evidence="2" id="KW-1185">Reference proteome</keyword>
<comment type="caution">
    <text evidence="1">The sequence shown here is derived from an EMBL/GenBank/DDBJ whole genome shotgun (WGS) entry which is preliminary data.</text>
</comment>
<sequence length="236" mass="27476">MGGNGALMRSLLNSFSPSIIRHRSLIRQFSYSDAIQSQSQSSSSPSPSSPFESRLRTILRNEIQYQYDYAPPHQPVTEFERFSVEDQPGQQWITLRAKSAEDENIKIEATMFDGSILEPKSDDEDTEEVVRLHISMLVDIWKGKETDSMEFVCSAWPYSLEIQKVYMFKQDNSPAQPYMGPDMKNLSNKLRTGFYEFLNYRGINSDLSRFLHQYMMNKDRIELLHWLGKVQSYIEK</sequence>
<accession>A0A8X8W6L4</accession>
<protein>
    <recommendedName>
        <fullName evidence="3">Mitochondrial glycoprotein</fullName>
    </recommendedName>
</protein>
<dbReference type="InterPro" id="IPR036561">
    <property type="entry name" value="MAM33_sf"/>
</dbReference>
<dbReference type="GO" id="GO:0005759">
    <property type="term" value="C:mitochondrial matrix"/>
    <property type="evidence" value="ECO:0007669"/>
    <property type="project" value="InterPro"/>
</dbReference>
<dbReference type="Proteomes" id="UP000298416">
    <property type="component" value="Unassembled WGS sequence"/>
</dbReference>
<evidence type="ECO:0000313" key="2">
    <source>
        <dbReference type="Proteomes" id="UP000298416"/>
    </source>
</evidence>
<reference evidence="1" key="1">
    <citation type="submission" date="2018-01" db="EMBL/GenBank/DDBJ databases">
        <authorList>
            <person name="Mao J.F."/>
        </authorList>
    </citation>
    <scope>NUCLEOTIDE SEQUENCE</scope>
    <source>
        <strain evidence="1">Huo1</strain>
        <tissue evidence="1">Leaf</tissue>
    </source>
</reference>
<evidence type="ECO:0008006" key="3">
    <source>
        <dbReference type="Google" id="ProtNLM"/>
    </source>
</evidence>
<evidence type="ECO:0000313" key="1">
    <source>
        <dbReference type="EMBL" id="KAG6389310.1"/>
    </source>
</evidence>
<dbReference type="InterPro" id="IPR003428">
    <property type="entry name" value="MAM33"/>
</dbReference>
<gene>
    <name evidence="1" type="ORF">SASPL_150778</name>
</gene>
<dbReference type="OrthoDB" id="278212at2759"/>
<proteinExistence type="predicted"/>
<dbReference type="Gene3D" id="3.10.280.10">
    <property type="entry name" value="Mitochondrial glycoprotein"/>
    <property type="match status" value="1"/>
</dbReference>
<name>A0A8X8W6L4_SALSN</name>
<dbReference type="AlphaFoldDB" id="A0A8X8W6L4"/>
<reference evidence="1" key="2">
    <citation type="submission" date="2020-08" db="EMBL/GenBank/DDBJ databases">
        <title>Plant Genome Project.</title>
        <authorList>
            <person name="Zhang R.-G."/>
        </authorList>
    </citation>
    <scope>NUCLEOTIDE SEQUENCE</scope>
    <source>
        <strain evidence="1">Huo1</strain>
        <tissue evidence="1">Leaf</tissue>
    </source>
</reference>
<dbReference type="SUPFAM" id="SSF54529">
    <property type="entry name" value="Mitochondrial glycoprotein MAM33-like"/>
    <property type="match status" value="1"/>
</dbReference>
<dbReference type="Pfam" id="PF02330">
    <property type="entry name" value="MAM33"/>
    <property type="match status" value="1"/>
</dbReference>
<organism evidence="1">
    <name type="scientific">Salvia splendens</name>
    <name type="common">Scarlet sage</name>
    <dbReference type="NCBI Taxonomy" id="180675"/>
    <lineage>
        <taxon>Eukaryota</taxon>
        <taxon>Viridiplantae</taxon>
        <taxon>Streptophyta</taxon>
        <taxon>Embryophyta</taxon>
        <taxon>Tracheophyta</taxon>
        <taxon>Spermatophyta</taxon>
        <taxon>Magnoliopsida</taxon>
        <taxon>eudicotyledons</taxon>
        <taxon>Gunneridae</taxon>
        <taxon>Pentapetalae</taxon>
        <taxon>asterids</taxon>
        <taxon>lamiids</taxon>
        <taxon>Lamiales</taxon>
        <taxon>Lamiaceae</taxon>
        <taxon>Nepetoideae</taxon>
        <taxon>Mentheae</taxon>
        <taxon>Salviinae</taxon>
        <taxon>Salvia</taxon>
        <taxon>Salvia subgen. Calosphace</taxon>
        <taxon>core Calosphace</taxon>
    </lineage>
</organism>
<dbReference type="PANTHER" id="PTHR10826:SF14">
    <property type="entry name" value="MITOCHONDRIAL GLYCOPROTEIN FAMILY PROTEIN"/>
    <property type="match status" value="1"/>
</dbReference>